<feature type="transmembrane region" description="Helical" evidence="2">
    <location>
        <begin position="86"/>
        <end position="103"/>
    </location>
</feature>
<dbReference type="OrthoDB" id="205781at2157"/>
<gene>
    <name evidence="3" type="ORF">Harman_09380</name>
</gene>
<protein>
    <submittedName>
        <fullName evidence="3">Uncharacterized protein</fullName>
    </submittedName>
</protein>
<dbReference type="InterPro" id="IPR058283">
    <property type="entry name" value="DUF7977"/>
</dbReference>
<evidence type="ECO:0000313" key="4">
    <source>
        <dbReference type="Proteomes" id="UP000304382"/>
    </source>
</evidence>
<keyword evidence="2" id="KW-0472">Membrane</keyword>
<feature type="transmembrane region" description="Helical" evidence="2">
    <location>
        <begin position="45"/>
        <end position="65"/>
    </location>
</feature>
<proteinExistence type="predicted"/>
<reference evidence="3 4" key="1">
    <citation type="submission" date="2019-02" db="EMBL/GenBank/DDBJ databases">
        <title>Haloarcula mannanilyticum sp. nov., a mannan degrading haloarchaeon isolated from commercial salt.</title>
        <authorList>
            <person name="Enomoto S."/>
            <person name="Shimane Y."/>
            <person name="Kamekura M."/>
            <person name="Ito T."/>
            <person name="Moriya O."/>
            <person name="Ihara K."/>
            <person name="Takahashi-Ando N."/>
            <person name="Fukushima Y."/>
            <person name="Yoshida Y."/>
            <person name="Usama R."/>
            <person name="Takai K."/>
            <person name="Minegishi H."/>
        </authorList>
    </citation>
    <scope>NUCLEOTIDE SEQUENCE [LARGE SCALE GENOMIC DNA]</scope>
    <source>
        <strain evidence="3 4">MD130-1</strain>
    </source>
</reference>
<feature type="region of interest" description="Disordered" evidence="1">
    <location>
        <begin position="1"/>
        <end position="38"/>
    </location>
</feature>
<keyword evidence="2" id="KW-1133">Transmembrane helix</keyword>
<dbReference type="AlphaFoldDB" id="A0A4C2EK73"/>
<evidence type="ECO:0000256" key="2">
    <source>
        <dbReference type="SAM" id="Phobius"/>
    </source>
</evidence>
<evidence type="ECO:0000256" key="1">
    <source>
        <dbReference type="SAM" id="MobiDB-lite"/>
    </source>
</evidence>
<keyword evidence="2" id="KW-0812">Transmembrane</keyword>
<evidence type="ECO:0000313" key="3">
    <source>
        <dbReference type="EMBL" id="GCF13003.1"/>
    </source>
</evidence>
<feature type="compositionally biased region" description="Polar residues" evidence="1">
    <location>
        <begin position="15"/>
        <end position="34"/>
    </location>
</feature>
<keyword evidence="4" id="KW-1185">Reference proteome</keyword>
<accession>A0A4C2EK73</accession>
<comment type="caution">
    <text evidence="3">The sequence shown here is derived from an EMBL/GenBank/DDBJ whole genome shotgun (WGS) entry which is preliminary data.</text>
</comment>
<dbReference type="RefSeq" id="WP_137682641.1">
    <property type="nucleotide sequence ID" value="NZ_BIXZ01000001.1"/>
</dbReference>
<sequence length="108" mass="11249">MADDESGYVHRPDSATESSSREPSATDSEANTPANDGPEFGTSGWILVGMIGVAFLLVPGAILLLPSAQGVISSFGLTLRDAYLTLPLIPAFVLGVLAVWSAIRSQSE</sequence>
<name>A0A4C2EK73_9EURY</name>
<dbReference type="Pfam" id="PF25932">
    <property type="entry name" value="DUF7977"/>
    <property type="match status" value="1"/>
</dbReference>
<dbReference type="Proteomes" id="UP000304382">
    <property type="component" value="Unassembled WGS sequence"/>
</dbReference>
<dbReference type="EMBL" id="BIXZ01000001">
    <property type="protein sequence ID" value="GCF13003.1"/>
    <property type="molecule type" value="Genomic_DNA"/>
</dbReference>
<organism evidence="3 4">
    <name type="scientific">Haloarcula mannanilytica</name>
    <dbReference type="NCBI Taxonomy" id="2509225"/>
    <lineage>
        <taxon>Archaea</taxon>
        <taxon>Methanobacteriati</taxon>
        <taxon>Methanobacteriota</taxon>
        <taxon>Stenosarchaea group</taxon>
        <taxon>Halobacteria</taxon>
        <taxon>Halobacteriales</taxon>
        <taxon>Haloarculaceae</taxon>
        <taxon>Haloarcula</taxon>
    </lineage>
</organism>